<gene>
    <name evidence="6" type="ORF">CTOB1V02_LOCUS13645</name>
</gene>
<dbReference type="GO" id="GO:0006979">
    <property type="term" value="P:response to oxidative stress"/>
    <property type="evidence" value="ECO:0007669"/>
    <property type="project" value="InterPro"/>
</dbReference>
<dbReference type="GO" id="GO:0033743">
    <property type="term" value="F:peptide-methionine (R)-S-oxide reductase activity"/>
    <property type="evidence" value="ECO:0007669"/>
    <property type="project" value="UniProtKB-EC"/>
</dbReference>
<comment type="similarity">
    <text evidence="1">Belongs to the MsrB Met sulfoxide reductase family.</text>
</comment>
<reference evidence="6" key="1">
    <citation type="submission" date="2020-11" db="EMBL/GenBank/DDBJ databases">
        <authorList>
            <person name="Tran Van P."/>
        </authorList>
    </citation>
    <scope>NUCLEOTIDE SEQUENCE</scope>
</reference>
<dbReference type="SUPFAM" id="SSF51316">
    <property type="entry name" value="Mss4-like"/>
    <property type="match status" value="1"/>
</dbReference>
<evidence type="ECO:0000256" key="3">
    <source>
        <dbReference type="ARBA" id="ARBA00023002"/>
    </source>
</evidence>
<name>A0A7R8WVB7_9CRUS</name>
<evidence type="ECO:0000313" key="6">
    <source>
        <dbReference type="EMBL" id="CAD7235830.1"/>
    </source>
</evidence>
<dbReference type="PROSITE" id="PS51790">
    <property type="entry name" value="MSRB"/>
    <property type="match status" value="1"/>
</dbReference>
<evidence type="ECO:0000256" key="4">
    <source>
        <dbReference type="ARBA" id="ARBA00048488"/>
    </source>
</evidence>
<accession>A0A7R8WVB7</accession>
<proteinExistence type="inferred from homology"/>
<sequence>AFVNQFYRHTAPGTYACVVCSTPLFSSDTKYHSGAGWPAFSEVMDEDKVLLKKDTSGVGANFLLALVNPELIRTAVNCSKCGGHLGHLFHDGPKPSGKRFAHRPP</sequence>
<comment type="catalytic activity">
    <reaction evidence="4">
        <text>L-methionyl-[protein] + [thioredoxin]-disulfide + H2O = L-methionyl-(R)-S-oxide-[protein] + [thioredoxin]-dithiol</text>
        <dbReference type="Rhea" id="RHEA:24164"/>
        <dbReference type="Rhea" id="RHEA-COMP:10698"/>
        <dbReference type="Rhea" id="RHEA-COMP:10700"/>
        <dbReference type="Rhea" id="RHEA-COMP:12313"/>
        <dbReference type="Rhea" id="RHEA-COMP:12314"/>
        <dbReference type="ChEBI" id="CHEBI:15377"/>
        <dbReference type="ChEBI" id="CHEBI:16044"/>
        <dbReference type="ChEBI" id="CHEBI:29950"/>
        <dbReference type="ChEBI" id="CHEBI:45764"/>
        <dbReference type="ChEBI" id="CHEBI:50058"/>
        <dbReference type="EC" id="1.8.4.12"/>
    </reaction>
</comment>
<dbReference type="Pfam" id="PF01641">
    <property type="entry name" value="SelR"/>
    <property type="match status" value="1"/>
</dbReference>
<feature type="non-terminal residue" evidence="6">
    <location>
        <position position="1"/>
    </location>
</feature>
<dbReference type="GO" id="GO:0030091">
    <property type="term" value="P:protein repair"/>
    <property type="evidence" value="ECO:0007669"/>
    <property type="project" value="InterPro"/>
</dbReference>
<dbReference type="InterPro" id="IPR002579">
    <property type="entry name" value="Met_Sox_Rdtase_MsrB_dom"/>
</dbReference>
<dbReference type="PANTHER" id="PTHR10173:SF52">
    <property type="entry name" value="METHIONINE-R-SULFOXIDE REDUCTASE B1"/>
    <property type="match status" value="1"/>
</dbReference>
<dbReference type="EC" id="1.8.4.12" evidence="2"/>
<protein>
    <recommendedName>
        <fullName evidence="2">peptide-methionine (R)-S-oxide reductase</fullName>
        <ecNumber evidence="2">1.8.4.12</ecNumber>
    </recommendedName>
</protein>
<evidence type="ECO:0000259" key="5">
    <source>
        <dbReference type="PROSITE" id="PS51790"/>
    </source>
</evidence>
<dbReference type="OrthoDB" id="44061at2759"/>
<dbReference type="EMBL" id="OB674858">
    <property type="protein sequence ID" value="CAD7235830.1"/>
    <property type="molecule type" value="Genomic_DNA"/>
</dbReference>
<evidence type="ECO:0000256" key="2">
    <source>
        <dbReference type="ARBA" id="ARBA00012499"/>
    </source>
</evidence>
<dbReference type="Gene3D" id="2.170.150.20">
    <property type="entry name" value="Peptide methionine sulfoxide reductase"/>
    <property type="match status" value="1"/>
</dbReference>
<feature type="domain" description="MsrB" evidence="5">
    <location>
        <begin position="1"/>
        <end position="105"/>
    </location>
</feature>
<dbReference type="AlphaFoldDB" id="A0A7R8WVB7"/>
<evidence type="ECO:0000256" key="1">
    <source>
        <dbReference type="ARBA" id="ARBA00007174"/>
    </source>
</evidence>
<dbReference type="PANTHER" id="PTHR10173">
    <property type="entry name" value="METHIONINE SULFOXIDE REDUCTASE"/>
    <property type="match status" value="1"/>
</dbReference>
<dbReference type="GO" id="GO:0005737">
    <property type="term" value="C:cytoplasm"/>
    <property type="evidence" value="ECO:0007669"/>
    <property type="project" value="TreeGrafter"/>
</dbReference>
<dbReference type="InterPro" id="IPR028427">
    <property type="entry name" value="Met_Sox_Rdtase_MsrB"/>
</dbReference>
<keyword evidence="3" id="KW-0560">Oxidoreductase</keyword>
<organism evidence="6">
    <name type="scientific">Cyprideis torosa</name>
    <dbReference type="NCBI Taxonomy" id="163714"/>
    <lineage>
        <taxon>Eukaryota</taxon>
        <taxon>Metazoa</taxon>
        <taxon>Ecdysozoa</taxon>
        <taxon>Arthropoda</taxon>
        <taxon>Crustacea</taxon>
        <taxon>Oligostraca</taxon>
        <taxon>Ostracoda</taxon>
        <taxon>Podocopa</taxon>
        <taxon>Podocopida</taxon>
        <taxon>Cytherocopina</taxon>
        <taxon>Cytheroidea</taxon>
        <taxon>Cytherideidae</taxon>
        <taxon>Cyprideis</taxon>
    </lineage>
</organism>
<dbReference type="InterPro" id="IPR011057">
    <property type="entry name" value="Mss4-like_sf"/>
</dbReference>